<evidence type="ECO:0000259" key="1">
    <source>
        <dbReference type="Pfam" id="PF16213"/>
    </source>
</evidence>
<dbReference type="Proteomes" id="UP001642540">
    <property type="component" value="Unassembled WGS sequence"/>
</dbReference>
<protein>
    <recommendedName>
        <fullName evidence="1">Mon2/Sec7/BIG1-like dimerisation and cyclophilin-binding domain-containing protein</fullName>
    </recommendedName>
</protein>
<proteinExistence type="predicted"/>
<keyword evidence="3" id="KW-1185">Reference proteome</keyword>
<evidence type="ECO:0000313" key="2">
    <source>
        <dbReference type="EMBL" id="CAL8120177.1"/>
    </source>
</evidence>
<dbReference type="Pfam" id="PF16213">
    <property type="entry name" value="DCB"/>
    <property type="match status" value="1"/>
</dbReference>
<gene>
    <name evidence="2" type="ORF">ODALV1_LOCUS18886</name>
</gene>
<organism evidence="2 3">
    <name type="scientific">Orchesella dallaii</name>
    <dbReference type="NCBI Taxonomy" id="48710"/>
    <lineage>
        <taxon>Eukaryota</taxon>
        <taxon>Metazoa</taxon>
        <taxon>Ecdysozoa</taxon>
        <taxon>Arthropoda</taxon>
        <taxon>Hexapoda</taxon>
        <taxon>Collembola</taxon>
        <taxon>Entomobryomorpha</taxon>
        <taxon>Entomobryoidea</taxon>
        <taxon>Orchesellidae</taxon>
        <taxon>Orchesellinae</taxon>
        <taxon>Orchesella</taxon>
    </lineage>
</organism>
<evidence type="ECO:0000313" key="3">
    <source>
        <dbReference type="Proteomes" id="UP001642540"/>
    </source>
</evidence>
<name>A0ABP1R8P8_9HEXA</name>
<accession>A0ABP1R8P8</accession>
<comment type="caution">
    <text evidence="2">The sequence shown here is derived from an EMBL/GenBank/DDBJ whole genome shotgun (WGS) entry which is preliminary data.</text>
</comment>
<dbReference type="EMBL" id="CAXLJM020000062">
    <property type="protein sequence ID" value="CAL8120177.1"/>
    <property type="molecule type" value="Genomic_DNA"/>
</dbReference>
<dbReference type="InterPro" id="IPR032629">
    <property type="entry name" value="DCB_dom"/>
</dbReference>
<sequence>MSVGGSCSCCCDTIVAMAFLVRCNSASRIFSISVLPVADPGTKKHGFVKDACEEVIAKIRRAQASSNSTAYITDQALYPVIQGCDTKEPKIVKLCLHSIHKLITGGYVDVKGARFIYETVVVLLENGIEEIKVLQIVTLLLTTNNIVKGALSNAICYNSLKL</sequence>
<reference evidence="2 3" key="1">
    <citation type="submission" date="2024-08" db="EMBL/GenBank/DDBJ databases">
        <authorList>
            <person name="Cucini C."/>
            <person name="Frati F."/>
        </authorList>
    </citation>
    <scope>NUCLEOTIDE SEQUENCE [LARGE SCALE GENOMIC DNA]</scope>
</reference>
<feature type="domain" description="Mon2/Sec7/BIG1-like dimerisation and cyclophilin-binding" evidence="1">
    <location>
        <begin position="42"/>
        <end position="151"/>
    </location>
</feature>